<protein>
    <submittedName>
        <fullName evidence="1">Uncharacterized protein</fullName>
    </submittedName>
</protein>
<dbReference type="EMBL" id="JAHRIM010002245">
    <property type="protein sequence ID" value="MEQ2259092.1"/>
    <property type="molecule type" value="Genomic_DNA"/>
</dbReference>
<evidence type="ECO:0000313" key="1">
    <source>
        <dbReference type="EMBL" id="MEQ2259092.1"/>
    </source>
</evidence>
<proteinExistence type="predicted"/>
<name>A0ABV0VQV3_9TELE</name>
<comment type="caution">
    <text evidence="1">The sequence shown here is derived from an EMBL/GenBank/DDBJ whole genome shotgun (WGS) entry which is preliminary data.</text>
</comment>
<organism evidence="1 2">
    <name type="scientific">Xenotaenia resolanae</name>
    <dbReference type="NCBI Taxonomy" id="208358"/>
    <lineage>
        <taxon>Eukaryota</taxon>
        <taxon>Metazoa</taxon>
        <taxon>Chordata</taxon>
        <taxon>Craniata</taxon>
        <taxon>Vertebrata</taxon>
        <taxon>Euteleostomi</taxon>
        <taxon>Actinopterygii</taxon>
        <taxon>Neopterygii</taxon>
        <taxon>Teleostei</taxon>
        <taxon>Neoteleostei</taxon>
        <taxon>Acanthomorphata</taxon>
        <taxon>Ovalentaria</taxon>
        <taxon>Atherinomorphae</taxon>
        <taxon>Cyprinodontiformes</taxon>
        <taxon>Goodeidae</taxon>
        <taxon>Xenotaenia</taxon>
    </lineage>
</organism>
<keyword evidence="2" id="KW-1185">Reference proteome</keyword>
<gene>
    <name evidence="1" type="ORF">XENORESO_006667</name>
</gene>
<sequence>MGDCQEQVKKYLKAFKHHPLAAQTDRWLGFSLWAPLEGGRQKGSYKQTSDTVWPDSDFKESEVEGSAQRGLITCHWLAQNPDLFVGASMGPSGWGGRTVRTCL</sequence>
<reference evidence="1 2" key="1">
    <citation type="submission" date="2021-06" db="EMBL/GenBank/DDBJ databases">
        <authorList>
            <person name="Palmer J.M."/>
        </authorList>
    </citation>
    <scope>NUCLEOTIDE SEQUENCE [LARGE SCALE GENOMIC DNA]</scope>
    <source>
        <strain evidence="1 2">XR_2019</strain>
        <tissue evidence="1">Muscle</tissue>
    </source>
</reference>
<accession>A0ABV0VQV3</accession>
<dbReference type="Proteomes" id="UP001444071">
    <property type="component" value="Unassembled WGS sequence"/>
</dbReference>
<evidence type="ECO:0000313" key="2">
    <source>
        <dbReference type="Proteomes" id="UP001444071"/>
    </source>
</evidence>